<proteinExistence type="predicted"/>
<protein>
    <submittedName>
        <fullName evidence="1">Uncharacterized protein</fullName>
    </submittedName>
</protein>
<reference evidence="1 2" key="1">
    <citation type="submission" date="2020-08" db="EMBL/GenBank/DDBJ databases">
        <title>Genomic Encyclopedia of Type Strains, Phase IV (KMG-IV): sequencing the most valuable type-strain genomes for metagenomic binning, comparative biology and taxonomic classification.</title>
        <authorList>
            <person name="Goeker M."/>
        </authorList>
    </citation>
    <scope>NUCLEOTIDE SEQUENCE [LARGE SCALE GENOMIC DNA]</scope>
    <source>
        <strain evidence="1 2">DSM 10633</strain>
    </source>
</reference>
<name>A0A840PLC4_URETH</name>
<sequence length="68" mass="8130">MGFFENLDVFLLAFLVEKIEYFEGYLKIFQGDKEGLWGTEYMSTWLKNNYGIHVPYIDTRHNENIALF</sequence>
<keyword evidence="2" id="KW-1185">Reference proteome</keyword>
<accession>A0A840PLC4</accession>
<evidence type="ECO:0000313" key="1">
    <source>
        <dbReference type="EMBL" id="MBB5149215.1"/>
    </source>
</evidence>
<dbReference type="AlphaFoldDB" id="A0A840PLC4"/>
<comment type="caution">
    <text evidence="1">The sequence shown here is derived from an EMBL/GenBank/DDBJ whole genome shotgun (WGS) entry which is preliminary data.</text>
</comment>
<evidence type="ECO:0000313" key="2">
    <source>
        <dbReference type="Proteomes" id="UP000557217"/>
    </source>
</evidence>
<organism evidence="1 2">
    <name type="scientific">Ureibacillus thermosphaericus</name>
    <dbReference type="NCBI Taxonomy" id="51173"/>
    <lineage>
        <taxon>Bacteria</taxon>
        <taxon>Bacillati</taxon>
        <taxon>Bacillota</taxon>
        <taxon>Bacilli</taxon>
        <taxon>Bacillales</taxon>
        <taxon>Caryophanaceae</taxon>
        <taxon>Ureibacillus</taxon>
    </lineage>
</organism>
<gene>
    <name evidence="1" type="ORF">HNR36_001603</name>
</gene>
<dbReference type="EMBL" id="JACHGZ010000016">
    <property type="protein sequence ID" value="MBB5149215.1"/>
    <property type="molecule type" value="Genomic_DNA"/>
</dbReference>
<dbReference type="Proteomes" id="UP000557217">
    <property type="component" value="Unassembled WGS sequence"/>
</dbReference>